<protein>
    <submittedName>
        <fullName evidence="2">Uncharacterized protein</fullName>
    </submittedName>
</protein>
<dbReference type="Proteomes" id="UP000477722">
    <property type="component" value="Unassembled WGS sequence"/>
</dbReference>
<gene>
    <name evidence="2" type="ORF">G5C65_03995</name>
</gene>
<proteinExistence type="predicted"/>
<reference evidence="2 3" key="1">
    <citation type="submission" date="2020-02" db="EMBL/GenBank/DDBJ databases">
        <title>Whole-genome analyses of novel actinobacteria.</title>
        <authorList>
            <person name="Sahin N."/>
            <person name="Tatar D."/>
        </authorList>
    </citation>
    <scope>NUCLEOTIDE SEQUENCE [LARGE SCALE GENOMIC DNA]</scope>
    <source>
        <strain evidence="2 3">SB3404</strain>
    </source>
</reference>
<name>A0A6G4WQI1_9ACTN</name>
<comment type="caution">
    <text evidence="2">The sequence shown here is derived from an EMBL/GenBank/DDBJ whole genome shotgun (WGS) entry which is preliminary data.</text>
</comment>
<evidence type="ECO:0000313" key="2">
    <source>
        <dbReference type="EMBL" id="NGO67529.1"/>
    </source>
</evidence>
<sequence>MSATLQTPKYSGAAFESSGRTRDQAPSAPTSRSATAAALSAKSAWWRPSPRARTAVTSG</sequence>
<feature type="compositionally biased region" description="Low complexity" evidence="1">
    <location>
        <begin position="25"/>
        <end position="44"/>
    </location>
</feature>
<organism evidence="2 3">
    <name type="scientific">Streptomyces boncukensis</name>
    <dbReference type="NCBI Taxonomy" id="2711219"/>
    <lineage>
        <taxon>Bacteria</taxon>
        <taxon>Bacillati</taxon>
        <taxon>Actinomycetota</taxon>
        <taxon>Actinomycetes</taxon>
        <taxon>Kitasatosporales</taxon>
        <taxon>Streptomycetaceae</taxon>
        <taxon>Streptomyces</taxon>
    </lineage>
</organism>
<evidence type="ECO:0000313" key="3">
    <source>
        <dbReference type="Proteomes" id="UP000477722"/>
    </source>
</evidence>
<dbReference type="EMBL" id="JAAKZZ010000021">
    <property type="protein sequence ID" value="NGO67529.1"/>
    <property type="molecule type" value="Genomic_DNA"/>
</dbReference>
<dbReference type="AlphaFoldDB" id="A0A6G4WQI1"/>
<accession>A0A6G4WQI1</accession>
<evidence type="ECO:0000256" key="1">
    <source>
        <dbReference type="SAM" id="MobiDB-lite"/>
    </source>
</evidence>
<keyword evidence="3" id="KW-1185">Reference proteome</keyword>
<feature type="region of interest" description="Disordered" evidence="1">
    <location>
        <begin position="1"/>
        <end position="59"/>
    </location>
</feature>